<name>A0ABW2C2J1_9PSEU</name>
<dbReference type="EMBL" id="JBHSXX010000001">
    <property type="protein sequence ID" value="MFC6868713.1"/>
    <property type="molecule type" value="Genomic_DNA"/>
</dbReference>
<dbReference type="Pfam" id="PF04314">
    <property type="entry name" value="PCuAC"/>
    <property type="match status" value="1"/>
</dbReference>
<evidence type="ECO:0000313" key="3">
    <source>
        <dbReference type="Proteomes" id="UP001596337"/>
    </source>
</evidence>
<reference evidence="3" key="1">
    <citation type="journal article" date="2019" name="Int. J. Syst. Evol. Microbiol.">
        <title>The Global Catalogue of Microorganisms (GCM) 10K type strain sequencing project: providing services to taxonomists for standard genome sequencing and annotation.</title>
        <authorList>
            <consortium name="The Broad Institute Genomics Platform"/>
            <consortium name="The Broad Institute Genome Sequencing Center for Infectious Disease"/>
            <person name="Wu L."/>
            <person name="Ma J."/>
        </authorList>
    </citation>
    <scope>NUCLEOTIDE SEQUENCE [LARGE SCALE GENOMIC DNA]</scope>
    <source>
        <strain evidence="3">KCTC 32255</strain>
    </source>
</reference>
<proteinExistence type="predicted"/>
<protein>
    <submittedName>
        <fullName evidence="2">Copper chaperone PCu(A)C</fullName>
    </submittedName>
</protein>
<dbReference type="InterPro" id="IPR007410">
    <property type="entry name" value="LpqE-like"/>
</dbReference>
<sequence length="192" mass="20252">MTRAPALLAGSLAALLTAVAACAEGPITGEQPQPVGSNTDKGPIQLRNVYLAQPSGGEYEPGQDTLGFLTVTTTAERRDRLVSVSSPSAERIELRWDRDCDGSPERVDALPLLPESTVPEAKRGGATGHAPYFLHVIGVTESVPAGTTVPVTFEFARAGEVTMPVKVHGRHPRDVRSEFACDVDPATVLPDG</sequence>
<dbReference type="SUPFAM" id="SSF110087">
    <property type="entry name" value="DR1885-like metal-binding protein"/>
    <property type="match status" value="1"/>
</dbReference>
<evidence type="ECO:0000256" key="1">
    <source>
        <dbReference type="SAM" id="SignalP"/>
    </source>
</evidence>
<evidence type="ECO:0000313" key="2">
    <source>
        <dbReference type="EMBL" id="MFC6868713.1"/>
    </source>
</evidence>
<gene>
    <name evidence="2" type="ORF">ACFQGD_16350</name>
</gene>
<dbReference type="InterPro" id="IPR036182">
    <property type="entry name" value="PCuAC_sf"/>
</dbReference>
<dbReference type="Gene3D" id="2.60.40.1890">
    <property type="entry name" value="PCu(A)C copper chaperone"/>
    <property type="match status" value="1"/>
</dbReference>
<dbReference type="Proteomes" id="UP001596337">
    <property type="component" value="Unassembled WGS sequence"/>
</dbReference>
<dbReference type="PROSITE" id="PS51257">
    <property type="entry name" value="PROKAR_LIPOPROTEIN"/>
    <property type="match status" value="1"/>
</dbReference>
<accession>A0ABW2C2J1</accession>
<keyword evidence="1" id="KW-0732">Signal</keyword>
<organism evidence="2 3">
    <name type="scientific">Haloechinothrix salitolerans</name>
    <dbReference type="NCBI Taxonomy" id="926830"/>
    <lineage>
        <taxon>Bacteria</taxon>
        <taxon>Bacillati</taxon>
        <taxon>Actinomycetota</taxon>
        <taxon>Actinomycetes</taxon>
        <taxon>Pseudonocardiales</taxon>
        <taxon>Pseudonocardiaceae</taxon>
        <taxon>Haloechinothrix</taxon>
    </lineage>
</organism>
<dbReference type="RefSeq" id="WP_345390731.1">
    <property type="nucleotide sequence ID" value="NZ_BAABLA010000005.1"/>
</dbReference>
<keyword evidence="3" id="KW-1185">Reference proteome</keyword>
<feature type="signal peptide" evidence="1">
    <location>
        <begin position="1"/>
        <end position="23"/>
    </location>
</feature>
<feature type="chain" id="PRO_5045103397" evidence="1">
    <location>
        <begin position="24"/>
        <end position="192"/>
    </location>
</feature>
<comment type="caution">
    <text evidence="2">The sequence shown here is derived from an EMBL/GenBank/DDBJ whole genome shotgun (WGS) entry which is preliminary data.</text>
</comment>